<name>A0ABN7H1B2_9ENTR</name>
<dbReference type="InterPro" id="IPR058008">
    <property type="entry name" value="Gp26_C"/>
</dbReference>
<accession>A0ABN7H1B2</accession>
<dbReference type="RefSeq" id="WP_239183536.1">
    <property type="nucleotide sequence ID" value="NZ_CAIITW010000001.1"/>
</dbReference>
<gene>
    <name evidence="3" type="ORF">TML_02092</name>
</gene>
<reference evidence="3" key="1">
    <citation type="submission" date="2020-06" db="EMBL/GenBank/DDBJ databases">
        <authorList>
            <person name="Delgado-Blas J."/>
        </authorList>
    </citation>
    <scope>NUCLEOTIDE SEQUENCE</scope>
    <source>
        <strain evidence="3">BB1480</strain>
    </source>
</reference>
<evidence type="ECO:0000259" key="2">
    <source>
        <dbReference type="Pfam" id="PF25670"/>
    </source>
</evidence>
<sequence length="454" mass="48084">MSAGTLTLTNNSAAVAGSGTAFTTEVAAGDFIVVTVGGVPYTLPIKSVESGTALTLVSNFTGPTQSGAAWSAVPRAALNMVTATLVAQSAEALRGLNYDKQNWQQVFSETGNITVRLPDGSSYTGPSWGGITTALSGKADKTALEDYAKKGSNSDITSLSGLTTSLSVTQGGTGGNSQQSACYGIGALQVNRTVSNAGDPSLPTCSFFLGDGQEASGNGKPYAYSVILNMSESGNTGINGYYSQIAFPTAQDAVPRIRQRFGGSNPRLTDWRDFLIRGLNAITDTNGFYKTSSPIIKIWGDGTTELNSESEGATVVRVDTGVYKVSGVLGFNSSTEWGGADGGYSVPQNGNGLPLLWLDFEIAPDGDITIRTYHRTHSNAPEFARNLIGIKHDDGSFTETVKDGEPVDIPAGRWIDLRVEMPHNSPWNIKQLEAQEAREKAERERQQNQPDIQL</sequence>
<dbReference type="Proteomes" id="UP000837205">
    <property type="component" value="Unassembled WGS sequence"/>
</dbReference>
<evidence type="ECO:0000256" key="1">
    <source>
        <dbReference type="SAM" id="MobiDB-lite"/>
    </source>
</evidence>
<comment type="caution">
    <text evidence="3">The sequence shown here is derived from an EMBL/GenBank/DDBJ whole genome shotgun (WGS) entry which is preliminary data.</text>
</comment>
<proteinExistence type="predicted"/>
<evidence type="ECO:0000313" key="3">
    <source>
        <dbReference type="EMBL" id="CAC9196154.1"/>
    </source>
</evidence>
<protein>
    <recommendedName>
        <fullName evidence="2">Phage tail protein C-terminal domain-containing protein</fullName>
    </recommendedName>
</protein>
<organism evidence="3 4">
    <name type="scientific">Citrobacter werkmanii</name>
    <dbReference type="NCBI Taxonomy" id="67827"/>
    <lineage>
        <taxon>Bacteria</taxon>
        <taxon>Pseudomonadati</taxon>
        <taxon>Pseudomonadota</taxon>
        <taxon>Gammaproteobacteria</taxon>
        <taxon>Enterobacterales</taxon>
        <taxon>Enterobacteriaceae</taxon>
        <taxon>Citrobacter</taxon>
        <taxon>Citrobacter freundii complex</taxon>
    </lineage>
</organism>
<dbReference type="EMBL" id="CAIIUA010000001">
    <property type="protein sequence ID" value="CAC9196154.1"/>
    <property type="molecule type" value="Genomic_DNA"/>
</dbReference>
<dbReference type="Pfam" id="PF25670">
    <property type="entry name" value="Phage_tail_C_2"/>
    <property type="match status" value="1"/>
</dbReference>
<feature type="domain" description="Phage tail protein C-terminal" evidence="2">
    <location>
        <begin position="280"/>
        <end position="422"/>
    </location>
</feature>
<evidence type="ECO:0000313" key="4">
    <source>
        <dbReference type="Proteomes" id="UP000837205"/>
    </source>
</evidence>
<keyword evidence="4" id="KW-1185">Reference proteome</keyword>
<feature type="region of interest" description="Disordered" evidence="1">
    <location>
        <begin position="433"/>
        <end position="454"/>
    </location>
</feature>
<feature type="compositionally biased region" description="Basic and acidic residues" evidence="1">
    <location>
        <begin position="433"/>
        <end position="446"/>
    </location>
</feature>